<gene>
    <name evidence="2" type="ORF">EV188_10525</name>
</gene>
<dbReference type="OrthoDB" id="5185819at2"/>
<sequence length="196" mass="20923">MSLASCLVFPDFTPRPHLVVAAAAPHEKLVARAAERLGAPVPCEEWTVRDLAEHMMTWTPVLAGSGRRTPPAAGTPKAEGDWVATLDAGRDDMVAVWSDPSAWEGTTTMTASELPASMVGTMVLCELVLHAWDLSRGLGEKVTWDDAVLAEMLEAMQQMAPLGRGSAFGDEVPVPDDAALLDRVVAVAGRDPAWRP</sequence>
<dbReference type="Gene3D" id="1.20.120.450">
    <property type="entry name" value="dinb family like domain"/>
    <property type="match status" value="1"/>
</dbReference>
<evidence type="ECO:0000313" key="2">
    <source>
        <dbReference type="EMBL" id="TDQ55629.1"/>
    </source>
</evidence>
<accession>A0A4R6V8W6</accession>
<feature type="domain" description="Mycothiol-dependent maleylpyruvate isomerase metal-binding" evidence="1">
    <location>
        <begin position="27"/>
        <end position="134"/>
    </location>
</feature>
<comment type="caution">
    <text evidence="2">The sequence shown here is derived from an EMBL/GenBank/DDBJ whole genome shotgun (WGS) entry which is preliminary data.</text>
</comment>
<dbReference type="InterPro" id="IPR017520">
    <property type="entry name" value="CHP03086"/>
</dbReference>
<name>A0A4R6V8W6_9PSEU</name>
<dbReference type="AlphaFoldDB" id="A0A4R6V8W6"/>
<reference evidence="2 3" key="1">
    <citation type="submission" date="2019-03" db="EMBL/GenBank/DDBJ databases">
        <title>Genomic Encyclopedia of Type Strains, Phase IV (KMG-IV): sequencing the most valuable type-strain genomes for metagenomic binning, comparative biology and taxonomic classification.</title>
        <authorList>
            <person name="Goeker M."/>
        </authorList>
    </citation>
    <scope>NUCLEOTIDE SEQUENCE [LARGE SCALE GENOMIC DNA]</scope>
    <source>
        <strain evidence="2 3">DSM 45775</strain>
    </source>
</reference>
<dbReference type="InterPro" id="IPR017517">
    <property type="entry name" value="Maleyloyr_isom"/>
</dbReference>
<dbReference type="NCBIfam" id="TIGR03083">
    <property type="entry name" value="maleylpyruvate isomerase family mycothiol-dependent enzyme"/>
    <property type="match status" value="1"/>
</dbReference>
<dbReference type="SUPFAM" id="SSF109854">
    <property type="entry name" value="DinB/YfiT-like putative metalloenzymes"/>
    <property type="match status" value="1"/>
</dbReference>
<dbReference type="Pfam" id="PF11716">
    <property type="entry name" value="MDMPI_N"/>
    <property type="match status" value="1"/>
</dbReference>
<dbReference type="NCBIfam" id="TIGR03086">
    <property type="entry name" value="TIGR03086 family metal-binding protein"/>
    <property type="match status" value="1"/>
</dbReference>
<dbReference type="InterPro" id="IPR034660">
    <property type="entry name" value="DinB/YfiT-like"/>
</dbReference>
<organism evidence="2 3">
    <name type="scientific">Actinomycetospora succinea</name>
    <dbReference type="NCBI Taxonomy" id="663603"/>
    <lineage>
        <taxon>Bacteria</taxon>
        <taxon>Bacillati</taxon>
        <taxon>Actinomycetota</taxon>
        <taxon>Actinomycetes</taxon>
        <taxon>Pseudonocardiales</taxon>
        <taxon>Pseudonocardiaceae</taxon>
        <taxon>Actinomycetospora</taxon>
    </lineage>
</organism>
<dbReference type="Proteomes" id="UP000295705">
    <property type="component" value="Unassembled WGS sequence"/>
</dbReference>
<proteinExistence type="predicted"/>
<evidence type="ECO:0000259" key="1">
    <source>
        <dbReference type="Pfam" id="PF11716"/>
    </source>
</evidence>
<evidence type="ECO:0000313" key="3">
    <source>
        <dbReference type="Proteomes" id="UP000295705"/>
    </source>
</evidence>
<dbReference type="GO" id="GO:0046872">
    <property type="term" value="F:metal ion binding"/>
    <property type="evidence" value="ECO:0007669"/>
    <property type="project" value="InterPro"/>
</dbReference>
<dbReference type="EMBL" id="SNYO01000005">
    <property type="protein sequence ID" value="TDQ55629.1"/>
    <property type="molecule type" value="Genomic_DNA"/>
</dbReference>
<keyword evidence="3" id="KW-1185">Reference proteome</keyword>
<protein>
    <submittedName>
        <fullName evidence="2">Uncharacterized protein (TIGR03086 family)</fullName>
    </submittedName>
</protein>
<dbReference type="InterPro" id="IPR024344">
    <property type="entry name" value="MDMPI_metal-binding"/>
</dbReference>